<protein>
    <submittedName>
        <fullName evidence="1">Uncharacterized protein</fullName>
    </submittedName>
</protein>
<organism evidence="1 2">
    <name type="scientific">Collybiopsis confluens</name>
    <dbReference type="NCBI Taxonomy" id="2823264"/>
    <lineage>
        <taxon>Eukaryota</taxon>
        <taxon>Fungi</taxon>
        <taxon>Dikarya</taxon>
        <taxon>Basidiomycota</taxon>
        <taxon>Agaricomycotina</taxon>
        <taxon>Agaricomycetes</taxon>
        <taxon>Agaricomycetidae</taxon>
        <taxon>Agaricales</taxon>
        <taxon>Marasmiineae</taxon>
        <taxon>Omphalotaceae</taxon>
        <taxon>Collybiopsis</taxon>
    </lineage>
</organism>
<dbReference type="AlphaFoldDB" id="A0A8H5FKG2"/>
<name>A0A8H5FKG2_9AGAR</name>
<accession>A0A8H5FKG2</accession>
<proteinExistence type="predicted"/>
<dbReference type="Proteomes" id="UP000518752">
    <property type="component" value="Unassembled WGS sequence"/>
</dbReference>
<keyword evidence="2" id="KW-1185">Reference proteome</keyword>
<comment type="caution">
    <text evidence="1">The sequence shown here is derived from an EMBL/GenBank/DDBJ whole genome shotgun (WGS) entry which is preliminary data.</text>
</comment>
<gene>
    <name evidence="1" type="ORF">D9757_014852</name>
</gene>
<evidence type="ECO:0000313" key="1">
    <source>
        <dbReference type="EMBL" id="KAF5339673.1"/>
    </source>
</evidence>
<dbReference type="EMBL" id="JAACJN010000548">
    <property type="protein sequence ID" value="KAF5339673.1"/>
    <property type="molecule type" value="Genomic_DNA"/>
</dbReference>
<reference evidence="1 2" key="1">
    <citation type="journal article" date="2020" name="ISME J.">
        <title>Uncovering the hidden diversity of litter-decomposition mechanisms in mushroom-forming fungi.</title>
        <authorList>
            <person name="Floudas D."/>
            <person name="Bentzer J."/>
            <person name="Ahren D."/>
            <person name="Johansson T."/>
            <person name="Persson P."/>
            <person name="Tunlid A."/>
        </authorList>
    </citation>
    <scope>NUCLEOTIDE SEQUENCE [LARGE SCALE GENOMIC DNA]</scope>
    <source>
        <strain evidence="1 2">CBS 406.79</strain>
    </source>
</reference>
<evidence type="ECO:0000313" key="2">
    <source>
        <dbReference type="Proteomes" id="UP000518752"/>
    </source>
</evidence>
<sequence>MLLGPPSPDFMYTHAHLALLQIPTHTVPACFFEKWCRTASITQMLSNPSGPCSAEPNLVVRRDPITYADVSACQSPPPSTPPPARPQPVIVECVASSSTFFGTEHVVPISLTSKDKSVVHAVVIGVEREEITEGGRGVLKVWKSTQI</sequence>